<protein>
    <submittedName>
        <fullName evidence="8">P-type conjugative transfer protein TrbL</fullName>
    </submittedName>
</protein>
<feature type="chain" id="PRO_5036793552" evidence="7">
    <location>
        <begin position="28"/>
        <end position="508"/>
    </location>
</feature>
<proteinExistence type="predicted"/>
<feature type="signal peptide" evidence="7">
    <location>
        <begin position="1"/>
        <end position="27"/>
    </location>
</feature>
<feature type="compositionally biased region" description="Basic and acidic residues" evidence="5">
    <location>
        <begin position="499"/>
        <end position="508"/>
    </location>
</feature>
<dbReference type="InterPro" id="IPR007688">
    <property type="entry name" value="Conjugal_tfr_TrbL/VirB6"/>
</dbReference>
<dbReference type="NCBIfam" id="TIGR02783">
    <property type="entry name" value="TrbL_P"/>
    <property type="match status" value="1"/>
</dbReference>
<evidence type="ECO:0000313" key="8">
    <source>
        <dbReference type="EMBL" id="MBK7677436.1"/>
    </source>
</evidence>
<evidence type="ECO:0000313" key="9">
    <source>
        <dbReference type="Proteomes" id="UP000697998"/>
    </source>
</evidence>
<feature type="transmembrane region" description="Helical" evidence="6">
    <location>
        <begin position="182"/>
        <end position="201"/>
    </location>
</feature>
<evidence type="ECO:0000256" key="7">
    <source>
        <dbReference type="SAM" id="SignalP"/>
    </source>
</evidence>
<evidence type="ECO:0000256" key="1">
    <source>
        <dbReference type="ARBA" id="ARBA00004141"/>
    </source>
</evidence>
<gene>
    <name evidence="8" type="primary">trbL</name>
    <name evidence="8" type="ORF">IPJ27_23295</name>
</gene>
<feature type="region of interest" description="Disordered" evidence="5">
    <location>
        <begin position="472"/>
        <end position="508"/>
    </location>
</feature>
<feature type="region of interest" description="Disordered" evidence="5">
    <location>
        <begin position="352"/>
        <end position="413"/>
    </location>
</feature>
<sequence length="508" mass="51183">MSLPVVRQRAIVPLLLWLAFSSIDAQAAINNAGVLDNVLARYAAAASAWAGVITARATFLFWTLAVISMVWTFGMLALRKADLGDFYAEFFRFTVFTGFFWWLLTNGPRFATDIMDSLRTLGGMATGAGATLTPSGIVDIGFDIFFKVLDQSSVWSPVDSAAGILISAAILIILALIGVNMLVLLVSGWILSYAGVFFLGFGGSRWTSDMAIGYYKTVLNIAAQLFTMVLLVGIGKSFVDQYYAGMSAGISLKELGVMMIVAVVLFALVTKLPSLIGGLAMGGSVHTMGSGLGTGAAMAAVGMASAAVSVAGAAIAAGAASMAGGTQALMAAFSKASQDVAGGSDMLSSLAGGSSSGAGRSSGGGNASPLAAAMDSSSAGGGSSGGGSSHSGRSDTRQATTKRGATAGAVQSGGMTSAVAKVGKVAAGTAANLAQGTWDVAKAKAGEMGDAAMDRIGETTGGKIAAAIKARGDQKPAFGSDSLAKADDQSVDTESEVAAFRDRTARSS</sequence>
<comment type="caution">
    <text evidence="8">The sequence shown here is derived from an EMBL/GenBank/DDBJ whole genome shotgun (WGS) entry which is preliminary data.</text>
</comment>
<keyword evidence="3 6" id="KW-1133">Transmembrane helix</keyword>
<evidence type="ECO:0000256" key="6">
    <source>
        <dbReference type="SAM" id="Phobius"/>
    </source>
</evidence>
<dbReference type="AlphaFoldDB" id="A0A935UHU1"/>
<feature type="transmembrane region" description="Helical" evidence="6">
    <location>
        <begin position="296"/>
        <end position="320"/>
    </location>
</feature>
<feature type="compositionally biased region" description="Gly residues" evidence="5">
    <location>
        <begin position="354"/>
        <end position="366"/>
    </location>
</feature>
<feature type="compositionally biased region" description="Gly residues" evidence="5">
    <location>
        <begin position="379"/>
        <end position="389"/>
    </location>
</feature>
<organism evidence="8 9">
    <name type="scientific">Candidatus Accumulibacter proximus</name>
    <dbReference type="NCBI Taxonomy" id="2954385"/>
    <lineage>
        <taxon>Bacteria</taxon>
        <taxon>Pseudomonadati</taxon>
        <taxon>Pseudomonadota</taxon>
        <taxon>Betaproteobacteria</taxon>
        <taxon>Candidatus Accumulibacter</taxon>
    </lineage>
</organism>
<keyword evidence="4 6" id="KW-0472">Membrane</keyword>
<dbReference type="Proteomes" id="UP000697998">
    <property type="component" value="Unassembled WGS sequence"/>
</dbReference>
<name>A0A935UHU1_9PROT</name>
<accession>A0A935UHU1</accession>
<keyword evidence="7" id="KW-0732">Signal</keyword>
<feature type="transmembrane region" description="Helical" evidence="6">
    <location>
        <begin position="213"/>
        <end position="234"/>
    </location>
</feature>
<dbReference type="InterPro" id="IPR014150">
    <property type="entry name" value="Conjugal_tfr_TrbL"/>
</dbReference>
<evidence type="ECO:0000256" key="2">
    <source>
        <dbReference type="ARBA" id="ARBA00022692"/>
    </source>
</evidence>
<feature type="transmembrane region" description="Helical" evidence="6">
    <location>
        <begin position="86"/>
        <end position="104"/>
    </location>
</feature>
<dbReference type="Pfam" id="PF04610">
    <property type="entry name" value="TrbL"/>
    <property type="match status" value="1"/>
</dbReference>
<feature type="transmembrane region" description="Helical" evidence="6">
    <location>
        <begin position="160"/>
        <end position="177"/>
    </location>
</feature>
<comment type="subcellular location">
    <subcellularLocation>
        <location evidence="1">Membrane</location>
        <topology evidence="1">Multi-pass membrane protein</topology>
    </subcellularLocation>
</comment>
<feature type="transmembrane region" description="Helical" evidence="6">
    <location>
        <begin position="49"/>
        <end position="74"/>
    </location>
</feature>
<evidence type="ECO:0000256" key="5">
    <source>
        <dbReference type="SAM" id="MobiDB-lite"/>
    </source>
</evidence>
<feature type="transmembrane region" description="Helical" evidence="6">
    <location>
        <begin position="255"/>
        <end position="276"/>
    </location>
</feature>
<dbReference type="GO" id="GO:0016020">
    <property type="term" value="C:membrane"/>
    <property type="evidence" value="ECO:0007669"/>
    <property type="project" value="UniProtKB-SubCell"/>
</dbReference>
<dbReference type="EMBL" id="JADJMH010000036">
    <property type="protein sequence ID" value="MBK7677436.1"/>
    <property type="molecule type" value="Genomic_DNA"/>
</dbReference>
<keyword evidence="2 6" id="KW-0812">Transmembrane</keyword>
<dbReference type="GO" id="GO:0030255">
    <property type="term" value="P:protein secretion by the type IV secretion system"/>
    <property type="evidence" value="ECO:0007669"/>
    <property type="project" value="InterPro"/>
</dbReference>
<evidence type="ECO:0000256" key="3">
    <source>
        <dbReference type="ARBA" id="ARBA00022989"/>
    </source>
</evidence>
<reference evidence="8 9" key="1">
    <citation type="submission" date="2020-10" db="EMBL/GenBank/DDBJ databases">
        <title>Connecting structure to function with the recovery of over 1000 high-quality activated sludge metagenome-assembled genomes encoding full-length rRNA genes using long-read sequencing.</title>
        <authorList>
            <person name="Singleton C.M."/>
            <person name="Petriglieri F."/>
            <person name="Kristensen J.M."/>
            <person name="Kirkegaard R.H."/>
            <person name="Michaelsen T.Y."/>
            <person name="Andersen M.H."/>
            <person name="Karst S.M."/>
            <person name="Dueholm M.S."/>
            <person name="Nielsen P.H."/>
            <person name="Albertsen M."/>
        </authorList>
    </citation>
    <scope>NUCLEOTIDE SEQUENCE [LARGE SCALE GENOMIC DNA]</scope>
    <source>
        <strain evidence="8">EsbW_18-Q3-R4-48_BATAC.285</strain>
    </source>
</reference>
<evidence type="ECO:0000256" key="4">
    <source>
        <dbReference type="ARBA" id="ARBA00023136"/>
    </source>
</evidence>